<dbReference type="EMBL" id="BBIO01000029">
    <property type="protein sequence ID" value="GAK46781.1"/>
    <property type="molecule type" value="Genomic_DNA"/>
</dbReference>
<dbReference type="AlphaFoldDB" id="A0A081BFG3"/>
<reference evidence="1 2" key="1">
    <citation type="submission" date="2014-07" db="EMBL/GenBank/DDBJ databases">
        <title>Tepidicaulis marinum gen. nov., sp. nov., a novel marine bacterium denitrifying nitrate to nitrous oxide strictly under microaerobic conditions.</title>
        <authorList>
            <person name="Takeuchi M."/>
            <person name="Yamagishi T."/>
            <person name="Kamagata Y."/>
            <person name="Oshima K."/>
            <person name="Hattori M."/>
            <person name="Katayama T."/>
            <person name="Hanada S."/>
            <person name="Tamaki H."/>
            <person name="Marumo K."/>
            <person name="Maeda H."/>
            <person name="Nedachi M."/>
            <person name="Iwasaki W."/>
            <person name="Suwa Y."/>
            <person name="Sakata S."/>
        </authorList>
    </citation>
    <scope>NUCLEOTIDE SEQUENCE [LARGE SCALE GENOMIC DNA]</scope>
    <source>
        <strain evidence="1 2">MA2</strain>
    </source>
</reference>
<proteinExistence type="predicted"/>
<keyword evidence="2" id="KW-1185">Reference proteome</keyword>
<evidence type="ECO:0000313" key="2">
    <source>
        <dbReference type="Proteomes" id="UP000028702"/>
    </source>
</evidence>
<comment type="caution">
    <text evidence="1">The sequence shown here is derived from an EMBL/GenBank/DDBJ whole genome shotgun (WGS) entry which is preliminary data.</text>
</comment>
<organism evidence="1 2">
    <name type="scientific">Tepidicaulis marinus</name>
    <dbReference type="NCBI Taxonomy" id="1333998"/>
    <lineage>
        <taxon>Bacteria</taxon>
        <taxon>Pseudomonadati</taxon>
        <taxon>Pseudomonadota</taxon>
        <taxon>Alphaproteobacteria</taxon>
        <taxon>Hyphomicrobiales</taxon>
        <taxon>Parvibaculaceae</taxon>
        <taxon>Tepidicaulis</taxon>
    </lineage>
</organism>
<protein>
    <submittedName>
        <fullName evidence="1">Uncharacterized protein</fullName>
    </submittedName>
</protein>
<accession>A0A081BFG3</accession>
<gene>
    <name evidence="1" type="ORF">M2A_3280</name>
</gene>
<evidence type="ECO:0000313" key="1">
    <source>
        <dbReference type="EMBL" id="GAK46781.1"/>
    </source>
</evidence>
<dbReference type="Proteomes" id="UP000028702">
    <property type="component" value="Unassembled WGS sequence"/>
</dbReference>
<sequence>MSWRGNSHQVATRQQKPHKVFELLGCVKTPFKLSKEISRVLNNVALRFILQMSEIELQEIL</sequence>
<name>A0A081BFG3_9HYPH</name>